<reference evidence="5" key="1">
    <citation type="submission" date="2012-03" db="EMBL/GenBank/DDBJ databases">
        <title>Complete genome of Caldisphaera lagunensis DSM 15908.</title>
        <authorList>
            <person name="Lucas S."/>
            <person name="Copeland A."/>
            <person name="Lapidus A."/>
            <person name="Glavina del Rio T."/>
            <person name="Dalin E."/>
            <person name="Tice H."/>
            <person name="Bruce D."/>
            <person name="Goodwin L."/>
            <person name="Pitluck S."/>
            <person name="Peters L."/>
            <person name="Mikhailova N."/>
            <person name="Teshima H."/>
            <person name="Kyrpides N."/>
            <person name="Mavromatis K."/>
            <person name="Ivanova N."/>
            <person name="Brettin T."/>
            <person name="Detter J.C."/>
            <person name="Han C."/>
            <person name="Larimer F."/>
            <person name="Land M."/>
            <person name="Hauser L."/>
            <person name="Markowitz V."/>
            <person name="Cheng J.-F."/>
            <person name="Hugenholtz P."/>
            <person name="Woyke T."/>
            <person name="Wu D."/>
            <person name="Spring S."/>
            <person name="Schroeder M."/>
            <person name="Brambilla E."/>
            <person name="Klenk H.-P."/>
            <person name="Eisen J.A."/>
        </authorList>
    </citation>
    <scope>NUCLEOTIDE SEQUENCE [LARGE SCALE GENOMIC DNA]</scope>
    <source>
        <strain evidence="5">DSM 15908 / JCM 11604 / IC-154</strain>
    </source>
</reference>
<feature type="short sequence motif" description="Histidine triad motif" evidence="2">
    <location>
        <begin position="132"/>
        <end position="136"/>
    </location>
</feature>
<keyword evidence="1" id="KW-0547">Nucleotide-binding</keyword>
<name>L0A9R9_CALLD</name>
<dbReference type="PANTHER" id="PTHR42997">
    <property type="entry name" value="HIT FAMILY HYDROLASE"/>
    <property type="match status" value="1"/>
</dbReference>
<evidence type="ECO:0000256" key="2">
    <source>
        <dbReference type="PROSITE-ProRule" id="PRU00464"/>
    </source>
</evidence>
<evidence type="ECO:0000313" key="4">
    <source>
        <dbReference type="EMBL" id="AFZ69805.1"/>
    </source>
</evidence>
<dbReference type="KEGG" id="clg:Calag_0009"/>
<dbReference type="GO" id="GO:0016787">
    <property type="term" value="F:hydrolase activity"/>
    <property type="evidence" value="ECO:0007669"/>
    <property type="project" value="UniProtKB-KW"/>
</dbReference>
<organism evidence="4 5">
    <name type="scientific">Caldisphaera lagunensis (strain DSM 15908 / JCM 11604 / ANMR 0165 / IC-154)</name>
    <dbReference type="NCBI Taxonomy" id="1056495"/>
    <lineage>
        <taxon>Archaea</taxon>
        <taxon>Thermoproteota</taxon>
        <taxon>Thermoprotei</taxon>
        <taxon>Acidilobales</taxon>
        <taxon>Caldisphaeraceae</taxon>
        <taxon>Caldisphaera</taxon>
    </lineage>
</organism>
<dbReference type="InterPro" id="IPR052908">
    <property type="entry name" value="AP-4-A_phosphorylase"/>
</dbReference>
<sequence>MEWAEKWYDNLWAPWRMSYIKNFSGTKNEEKNEKNKCIFCEAQKLDMKEALVVFKGKFSFIILNKFPYNSGHLMIAPYRHVGNLTELNDDEMLEISKLIKVSIDALTKAYKPEGFNIGVNIGEAAGAGVPGHVHIHIVPRWKGDANYITIIGGVKVVPQSLEETYNILKPLIEEVSRNLGL</sequence>
<dbReference type="Gene3D" id="3.30.428.10">
    <property type="entry name" value="HIT-like"/>
    <property type="match status" value="1"/>
</dbReference>
<dbReference type="InParanoid" id="L0A9R9"/>
<dbReference type="eggNOG" id="arCOG00419">
    <property type="taxonomic scope" value="Archaea"/>
</dbReference>
<dbReference type="OrthoDB" id="26806at2157"/>
<keyword evidence="5" id="KW-1185">Reference proteome</keyword>
<evidence type="ECO:0000313" key="5">
    <source>
        <dbReference type="Proteomes" id="UP000010469"/>
    </source>
</evidence>
<dbReference type="InterPro" id="IPR036265">
    <property type="entry name" value="HIT-like_sf"/>
</dbReference>
<dbReference type="GeneID" id="14211270"/>
<feature type="domain" description="HIT" evidence="3">
    <location>
        <begin position="38"/>
        <end position="147"/>
    </location>
</feature>
<proteinExistence type="predicted"/>
<dbReference type="SUPFAM" id="SSF54197">
    <property type="entry name" value="HIT-like"/>
    <property type="match status" value="1"/>
</dbReference>
<accession>L0A9R9</accession>
<dbReference type="FunCoup" id="L0A9R9">
    <property type="interactions" value="98"/>
</dbReference>
<keyword evidence="4" id="KW-0378">Hydrolase</keyword>
<dbReference type="PROSITE" id="PS51084">
    <property type="entry name" value="HIT_2"/>
    <property type="match status" value="1"/>
</dbReference>
<dbReference type="EMBL" id="CP003378">
    <property type="protein sequence ID" value="AFZ69805.1"/>
    <property type="molecule type" value="Genomic_DNA"/>
</dbReference>
<dbReference type="InterPro" id="IPR039383">
    <property type="entry name" value="FHIT"/>
</dbReference>
<dbReference type="InterPro" id="IPR011146">
    <property type="entry name" value="HIT-like"/>
</dbReference>
<dbReference type="STRING" id="1056495.Calag_0009"/>
<evidence type="ECO:0000259" key="3">
    <source>
        <dbReference type="PROSITE" id="PS51084"/>
    </source>
</evidence>
<dbReference type="CDD" id="cd01275">
    <property type="entry name" value="FHIT"/>
    <property type="match status" value="1"/>
</dbReference>
<dbReference type="Proteomes" id="UP000010469">
    <property type="component" value="Chromosome"/>
</dbReference>
<dbReference type="HOGENOM" id="CLU_056776_1_2_2"/>
<dbReference type="AlphaFoldDB" id="L0A9R9"/>
<dbReference type="Pfam" id="PF01230">
    <property type="entry name" value="HIT"/>
    <property type="match status" value="1"/>
</dbReference>
<gene>
    <name evidence="4" type="ordered locus">Calag_0009</name>
</gene>
<dbReference type="PANTHER" id="PTHR42997:SF1">
    <property type="entry name" value="AP-4-A PHOSPHORYLASE"/>
    <property type="match status" value="1"/>
</dbReference>
<dbReference type="RefSeq" id="WP_015231703.1">
    <property type="nucleotide sequence ID" value="NC_019791.1"/>
</dbReference>
<evidence type="ECO:0000256" key="1">
    <source>
        <dbReference type="ARBA" id="ARBA00022741"/>
    </source>
</evidence>
<protein>
    <submittedName>
        <fullName evidence="4">HIT family hydrolase, diadenosine tetraphosphate hydrolase</fullName>
    </submittedName>
</protein>
<dbReference type="GO" id="GO:0000166">
    <property type="term" value="F:nucleotide binding"/>
    <property type="evidence" value="ECO:0007669"/>
    <property type="project" value="UniProtKB-KW"/>
</dbReference>